<evidence type="ECO:0000313" key="10">
    <source>
        <dbReference type="EMBL" id="GMF12712.1"/>
    </source>
</evidence>
<sequence>MPANQKLSHCSTFWPAKRQLAVMSAEEATVVLSGIGTELSDGMLMNICTRALTRYALADRSSSSTSTTRSRPWRPPTAPWCTARRSRSRCNASSRRPRSRVEASLLESAARATPASTGTKCTVVRVIGADWCVASLRRYYHVTDNAAFAATAPPVAKAAKTPREPKKKAPKPVEPAVVPPEVQAIPGTQICRHFSKGFCSQGSACKFAHVLGRKSEAPVPTGKVAQICHFYQSGLCTRGDECRFVHQPKPDATPEESVETKASALSESSGEESEDEGKTEQNEQNRTCVECEKPGVAVWKCAKCDNSLYCDDCNSAVHSARVMAEHKHAKLPPAPKLSRCGECESNTASVRCEQCDVPFCDSCDASVHKFKSLRKHTRVKLSAKSEKTKTKTKVEEPKVAKPKEKKTAKAAEPAPKAKVVDPVEYVESVPQLEFSSESESSESEDEEMAEALPVQPTVKSKVSDDDDELMPAADSESEEDFDDVKPQSAVPVTPAPVVENESHESESEEDFEDKPAAKSAAPATSVPKMELSSDSSDSSDEEASEPVRKAKESSDFETESEDEASSKPASKPVSVSKPTLAELSSESESDSDDEAPSKPARKLSPKPASKLAPAKPSSESSDSEDETPSKPAPASKPVAKKAASSSSSSESSDSSSSDSSDSSEDEAPPAKPAAKPTPASRRAPVPARNNKAGGISEGSSHTLVKKIEAFNESGEGDELHLDANLNGFERLLAHDCAERLGLGHESIGAGLERHIIISRQSAKRPAANSGNARKSKKSKHH</sequence>
<evidence type="ECO:0000256" key="5">
    <source>
        <dbReference type="PROSITE-ProRule" id="PRU00723"/>
    </source>
</evidence>
<evidence type="ECO:0000256" key="6">
    <source>
        <dbReference type="SAM" id="MobiDB-lite"/>
    </source>
</evidence>
<dbReference type="Pfam" id="PF00642">
    <property type="entry name" value="zf-CCCH"/>
    <property type="match status" value="1"/>
</dbReference>
<feature type="compositionally biased region" description="Acidic residues" evidence="6">
    <location>
        <begin position="439"/>
        <end position="449"/>
    </location>
</feature>
<dbReference type="SMART" id="SM00393">
    <property type="entry name" value="R3H"/>
    <property type="match status" value="1"/>
</dbReference>
<dbReference type="InterPro" id="IPR000571">
    <property type="entry name" value="Znf_CCCH"/>
</dbReference>
<feature type="compositionally biased region" description="Acidic residues" evidence="6">
    <location>
        <begin position="585"/>
        <end position="594"/>
    </location>
</feature>
<dbReference type="EMBL" id="BSXW01000129">
    <property type="protein sequence ID" value="GMF12712.1"/>
    <property type="molecule type" value="Genomic_DNA"/>
</dbReference>
<proteinExistence type="predicted"/>
<feature type="region of interest" description="Disordered" evidence="6">
    <location>
        <begin position="60"/>
        <end position="98"/>
    </location>
</feature>
<dbReference type="SMART" id="SM00336">
    <property type="entry name" value="BBOX"/>
    <property type="match status" value="2"/>
</dbReference>
<dbReference type="GO" id="GO:0008270">
    <property type="term" value="F:zinc ion binding"/>
    <property type="evidence" value="ECO:0007669"/>
    <property type="project" value="UniProtKB-KW"/>
</dbReference>
<evidence type="ECO:0000259" key="9">
    <source>
        <dbReference type="PROSITE" id="PS51061"/>
    </source>
</evidence>
<dbReference type="PANTHER" id="PTHR23216">
    <property type="entry name" value="NUCLEOLAR AND COILED-BODY PHOSPHOPROTEIN 1"/>
    <property type="match status" value="1"/>
</dbReference>
<keyword evidence="1 5" id="KW-0479">Metal-binding</keyword>
<keyword evidence="11" id="KW-1185">Reference proteome</keyword>
<feature type="zinc finger region" description="C3H1-type" evidence="5">
    <location>
        <begin position="185"/>
        <end position="212"/>
    </location>
</feature>
<feature type="compositionally biased region" description="Low complexity" evidence="6">
    <location>
        <begin position="672"/>
        <end position="684"/>
    </location>
</feature>
<dbReference type="InterPro" id="IPR036867">
    <property type="entry name" value="R3H_dom_sf"/>
</dbReference>
<dbReference type="Pfam" id="PF22586">
    <property type="entry name" value="ANCHR-like_BBOX"/>
    <property type="match status" value="1"/>
</dbReference>
<feature type="compositionally biased region" description="Low complexity" evidence="6">
    <location>
        <begin position="60"/>
        <end position="70"/>
    </location>
</feature>
<dbReference type="CDD" id="cd19757">
    <property type="entry name" value="Bbox1"/>
    <property type="match status" value="2"/>
</dbReference>
<keyword evidence="2 4" id="KW-0863">Zinc-finger</keyword>
<accession>A0A9W6THI9</accession>
<dbReference type="PROSITE" id="PS50119">
    <property type="entry name" value="ZF_BBOX"/>
    <property type="match status" value="1"/>
</dbReference>
<dbReference type="Pfam" id="PF01424">
    <property type="entry name" value="R3H"/>
    <property type="match status" value="1"/>
</dbReference>
<dbReference type="Pfam" id="PF14608">
    <property type="entry name" value="zf-CCCH_2"/>
    <property type="match status" value="1"/>
</dbReference>
<feature type="region of interest" description="Disordered" evidence="6">
    <location>
        <begin position="247"/>
        <end position="281"/>
    </location>
</feature>
<dbReference type="InterPro" id="IPR000315">
    <property type="entry name" value="Znf_B-box"/>
</dbReference>
<dbReference type="PANTHER" id="PTHR23216:SF1">
    <property type="entry name" value="NUCLEOLAR AND COILED-BODY PHOSPHOPROTEIN 1"/>
    <property type="match status" value="1"/>
</dbReference>
<feature type="compositionally biased region" description="Low complexity" evidence="6">
    <location>
        <begin position="566"/>
        <end position="578"/>
    </location>
</feature>
<feature type="domain" description="C3H1-type" evidence="7">
    <location>
        <begin position="185"/>
        <end position="212"/>
    </location>
</feature>
<gene>
    <name evidence="10" type="ORF">Plil01_000328300</name>
</gene>
<name>A0A9W6THI9_9STRA</name>
<reference evidence="10" key="1">
    <citation type="submission" date="2023-04" db="EMBL/GenBank/DDBJ databases">
        <title>Phytophthora lilii NBRC 32176.</title>
        <authorList>
            <person name="Ichikawa N."/>
            <person name="Sato H."/>
            <person name="Tonouchi N."/>
        </authorList>
    </citation>
    <scope>NUCLEOTIDE SEQUENCE</scope>
    <source>
        <strain evidence="10">NBRC 32176</strain>
    </source>
</reference>
<dbReference type="PROSITE" id="PS50103">
    <property type="entry name" value="ZF_C3H1"/>
    <property type="match status" value="2"/>
</dbReference>
<evidence type="ECO:0000256" key="2">
    <source>
        <dbReference type="ARBA" id="ARBA00022771"/>
    </source>
</evidence>
<evidence type="ECO:0000259" key="8">
    <source>
        <dbReference type="PROSITE" id="PS50119"/>
    </source>
</evidence>
<feature type="compositionally biased region" description="Acidic residues" evidence="6">
    <location>
        <begin position="464"/>
        <end position="482"/>
    </location>
</feature>
<dbReference type="InterPro" id="IPR039191">
    <property type="entry name" value="Nopp140-like"/>
</dbReference>
<dbReference type="SUPFAM" id="SSF57845">
    <property type="entry name" value="B-box zinc-binding domain"/>
    <property type="match status" value="1"/>
</dbReference>
<feature type="zinc finger region" description="C3H1-type" evidence="5">
    <location>
        <begin position="222"/>
        <end position="249"/>
    </location>
</feature>
<evidence type="ECO:0000313" key="11">
    <source>
        <dbReference type="Proteomes" id="UP001165083"/>
    </source>
</evidence>
<organism evidence="10 11">
    <name type="scientific">Phytophthora lilii</name>
    <dbReference type="NCBI Taxonomy" id="2077276"/>
    <lineage>
        <taxon>Eukaryota</taxon>
        <taxon>Sar</taxon>
        <taxon>Stramenopiles</taxon>
        <taxon>Oomycota</taxon>
        <taxon>Peronosporomycetes</taxon>
        <taxon>Peronosporales</taxon>
        <taxon>Peronosporaceae</taxon>
        <taxon>Phytophthora</taxon>
    </lineage>
</organism>
<evidence type="ECO:0000256" key="4">
    <source>
        <dbReference type="PROSITE-ProRule" id="PRU00024"/>
    </source>
</evidence>
<dbReference type="Proteomes" id="UP001165083">
    <property type="component" value="Unassembled WGS sequence"/>
</dbReference>
<keyword evidence="3 5" id="KW-0862">Zinc</keyword>
<feature type="region of interest" description="Disordered" evidence="6">
    <location>
        <begin position="758"/>
        <end position="781"/>
    </location>
</feature>
<feature type="compositionally biased region" description="Basic and acidic residues" evidence="6">
    <location>
        <begin position="383"/>
        <end position="409"/>
    </location>
</feature>
<feature type="compositionally biased region" description="Low complexity" evidence="6">
    <location>
        <begin position="632"/>
        <end position="660"/>
    </location>
</feature>
<protein>
    <submittedName>
        <fullName evidence="10">Unnamed protein product</fullName>
    </submittedName>
</protein>
<evidence type="ECO:0000256" key="1">
    <source>
        <dbReference type="ARBA" id="ARBA00022723"/>
    </source>
</evidence>
<feature type="compositionally biased region" description="Low complexity" evidence="6">
    <location>
        <begin position="605"/>
        <end position="620"/>
    </location>
</feature>
<dbReference type="InterPro" id="IPR001374">
    <property type="entry name" value="R3H_dom"/>
</dbReference>
<dbReference type="CDD" id="cd02325">
    <property type="entry name" value="R3H"/>
    <property type="match status" value="1"/>
</dbReference>
<evidence type="ECO:0000259" key="7">
    <source>
        <dbReference type="PROSITE" id="PS50103"/>
    </source>
</evidence>
<dbReference type="GO" id="GO:0005730">
    <property type="term" value="C:nucleolus"/>
    <property type="evidence" value="ECO:0007669"/>
    <property type="project" value="InterPro"/>
</dbReference>
<feature type="region of interest" description="Disordered" evidence="6">
    <location>
        <begin position="381"/>
        <end position="719"/>
    </location>
</feature>
<dbReference type="SUPFAM" id="SSF90229">
    <property type="entry name" value="CCCH zinc finger"/>
    <property type="match status" value="2"/>
</dbReference>
<dbReference type="PROSITE" id="PS51061">
    <property type="entry name" value="R3H"/>
    <property type="match status" value="1"/>
</dbReference>
<dbReference type="GO" id="GO:0005654">
    <property type="term" value="C:nucleoplasm"/>
    <property type="evidence" value="ECO:0007669"/>
    <property type="project" value="TreeGrafter"/>
</dbReference>
<feature type="region of interest" description="Disordered" evidence="6">
    <location>
        <begin position="154"/>
        <end position="174"/>
    </location>
</feature>
<comment type="caution">
    <text evidence="10">The sequence shown here is derived from an EMBL/GenBank/DDBJ whole genome shotgun (WGS) entry which is preliminary data.</text>
</comment>
<dbReference type="AlphaFoldDB" id="A0A9W6THI9"/>
<dbReference type="InterPro" id="IPR036855">
    <property type="entry name" value="Znf_CCCH_sf"/>
</dbReference>
<feature type="domain" description="C3H1-type" evidence="7">
    <location>
        <begin position="222"/>
        <end position="249"/>
    </location>
</feature>
<dbReference type="OrthoDB" id="411372at2759"/>
<dbReference type="SUPFAM" id="SSF82708">
    <property type="entry name" value="R3H domain"/>
    <property type="match status" value="1"/>
</dbReference>
<feature type="compositionally biased region" description="Basic and acidic residues" evidence="6">
    <location>
        <begin position="545"/>
        <end position="554"/>
    </location>
</feature>
<dbReference type="GO" id="GO:0003676">
    <property type="term" value="F:nucleic acid binding"/>
    <property type="evidence" value="ECO:0007669"/>
    <property type="project" value="UniProtKB-UniRule"/>
</dbReference>
<dbReference type="Gene3D" id="3.30.1370.210">
    <property type="match status" value="1"/>
</dbReference>
<evidence type="ECO:0000256" key="3">
    <source>
        <dbReference type="ARBA" id="ARBA00022833"/>
    </source>
</evidence>
<dbReference type="SMART" id="SM00356">
    <property type="entry name" value="ZnF_C3H1"/>
    <property type="match status" value="2"/>
</dbReference>
<dbReference type="Gene3D" id="3.30.1370.50">
    <property type="entry name" value="R3H-like domain"/>
    <property type="match status" value="1"/>
</dbReference>
<feature type="domain" description="B box-type" evidence="8">
    <location>
        <begin position="335"/>
        <end position="381"/>
    </location>
</feature>
<feature type="domain" description="R3H" evidence="9">
    <location>
        <begin position="697"/>
        <end position="761"/>
    </location>
</feature>
<feature type="compositionally biased region" description="Low complexity" evidence="6">
    <location>
        <begin position="517"/>
        <end position="536"/>
    </location>
</feature>